<sequence length="340" mass="35025">MSPPPRFTPIAPPYLPRRRHVCGLMGETLAALVPGGAALVWHLGPGVLIQCLIALAAAEASEALVLRLRRRPVAPTLADGSAALTAVLLALSLPPLLPGWLTAFGAAWAIVVGKQLYGGLGHNPFNPAMVGYAALLVSFPRPMAAGYALLEGNPTPLGFRDAWQLIVDPGAAALLADATTHATRLSGLKAPLAPGGPAVTADTPFTGGAAWANLGFLLGGLWLLGRRLIDWRIPAAFLATLSALTLALFLIDPARHAPPSVHLFGGGTMLGAFFIATDPVSAATTPAGRLIFGAGIGALVVAIRAFGGYPDGVAFAVLLLNLAAPTLDRFTRPRVLGETR</sequence>
<evidence type="ECO:0000313" key="11">
    <source>
        <dbReference type="EMBL" id="CAL1239527.1"/>
    </source>
</evidence>
<comment type="cofactor">
    <cofactor evidence="10">
        <name>FMN</name>
        <dbReference type="ChEBI" id="CHEBI:58210"/>
    </cofactor>
</comment>
<evidence type="ECO:0000256" key="3">
    <source>
        <dbReference type="ARBA" id="ARBA00022630"/>
    </source>
</evidence>
<dbReference type="Pfam" id="PF03116">
    <property type="entry name" value="NQR2_RnfD_RnfE"/>
    <property type="match status" value="1"/>
</dbReference>
<evidence type="ECO:0000256" key="2">
    <source>
        <dbReference type="ARBA" id="ARBA00022553"/>
    </source>
</evidence>
<evidence type="ECO:0000256" key="8">
    <source>
        <dbReference type="ARBA" id="ARBA00022989"/>
    </source>
</evidence>
<gene>
    <name evidence="11" type="primary">rsxD</name>
    <name evidence="10" type="synonym">rnfD</name>
    <name evidence="11" type="ORF">MECH1_V1_0751</name>
</gene>
<feature type="transmembrane region" description="Helical" evidence="10">
    <location>
        <begin position="287"/>
        <end position="306"/>
    </location>
</feature>
<name>A0ABM9NG97_9GAMM</name>
<comment type="subcellular location">
    <subcellularLocation>
        <location evidence="10">Cell inner membrane</location>
        <topology evidence="10">Multi-pass membrane protein</topology>
    </subcellularLocation>
</comment>
<evidence type="ECO:0000256" key="1">
    <source>
        <dbReference type="ARBA" id="ARBA00022448"/>
    </source>
</evidence>
<keyword evidence="4 10" id="KW-0288">FMN</keyword>
<evidence type="ECO:0000256" key="10">
    <source>
        <dbReference type="HAMAP-Rule" id="MF_00462"/>
    </source>
</evidence>
<dbReference type="PANTHER" id="PTHR30578:SF0">
    <property type="entry name" value="ION-TRANSLOCATING OXIDOREDUCTASE COMPLEX SUBUNIT D"/>
    <property type="match status" value="1"/>
</dbReference>
<keyword evidence="7 10" id="KW-0249">Electron transport</keyword>
<comment type="function">
    <text evidence="10">Part of a membrane-bound complex that couples electron transfer with translocation of ions across the membrane.</text>
</comment>
<reference evidence="11 12" key="1">
    <citation type="submission" date="2024-04" db="EMBL/GenBank/DDBJ databases">
        <authorList>
            <person name="Cremers G."/>
        </authorList>
    </citation>
    <scope>NUCLEOTIDE SEQUENCE [LARGE SCALE GENOMIC DNA]</scope>
    <source>
        <strain evidence="11">MeCH1-AG</strain>
    </source>
</reference>
<keyword evidence="1 10" id="KW-0813">Transport</keyword>
<dbReference type="RefSeq" id="WP_348759072.1">
    <property type="nucleotide sequence ID" value="NZ_OZ026884.1"/>
</dbReference>
<dbReference type="Proteomes" id="UP001497493">
    <property type="component" value="Chromosome"/>
</dbReference>
<evidence type="ECO:0000313" key="12">
    <source>
        <dbReference type="Proteomes" id="UP001497493"/>
    </source>
</evidence>
<keyword evidence="10" id="KW-1003">Cell membrane</keyword>
<feature type="transmembrane region" description="Helical" evidence="10">
    <location>
        <begin position="47"/>
        <end position="66"/>
    </location>
</feature>
<evidence type="ECO:0000256" key="9">
    <source>
        <dbReference type="ARBA" id="ARBA00023136"/>
    </source>
</evidence>
<proteinExistence type="inferred from homology"/>
<feature type="transmembrane region" description="Helical" evidence="10">
    <location>
        <begin position="205"/>
        <end position="224"/>
    </location>
</feature>
<keyword evidence="5 10" id="KW-0812">Transmembrane</keyword>
<keyword evidence="12" id="KW-1185">Reference proteome</keyword>
<keyword evidence="2 10" id="KW-0597">Phosphoprotein</keyword>
<dbReference type="NCBIfam" id="TIGR01946">
    <property type="entry name" value="rnfD"/>
    <property type="match status" value="1"/>
</dbReference>
<comment type="subunit">
    <text evidence="10">The complex is composed of six subunits: RnfA, RnfB, RnfC, RnfD, RnfE and RnfG.</text>
</comment>
<keyword evidence="6 10" id="KW-1278">Translocase</keyword>
<organism evidence="11 12">
    <name type="scientific">Candidatus Methylocalor cossyra</name>
    <dbReference type="NCBI Taxonomy" id="3108543"/>
    <lineage>
        <taxon>Bacteria</taxon>
        <taxon>Pseudomonadati</taxon>
        <taxon>Pseudomonadota</taxon>
        <taxon>Gammaproteobacteria</taxon>
        <taxon>Methylococcales</taxon>
        <taxon>Methylococcaceae</taxon>
        <taxon>Candidatus Methylocalor</taxon>
    </lineage>
</organism>
<dbReference type="InterPro" id="IPR011303">
    <property type="entry name" value="RnfD_bac"/>
</dbReference>
<feature type="transmembrane region" description="Helical" evidence="10">
    <location>
        <begin position="231"/>
        <end position="251"/>
    </location>
</feature>
<protein>
    <recommendedName>
        <fullName evidence="10">Ion-translocating oxidoreductase complex subunit D</fullName>
        <ecNumber evidence="10">7.-.-.-</ecNumber>
    </recommendedName>
    <alternativeName>
        <fullName evidence="10">Rnf electron transport complex subunit D</fullName>
    </alternativeName>
</protein>
<dbReference type="InterPro" id="IPR004338">
    <property type="entry name" value="NqrB/RnfD"/>
</dbReference>
<evidence type="ECO:0000256" key="5">
    <source>
        <dbReference type="ARBA" id="ARBA00022692"/>
    </source>
</evidence>
<keyword evidence="3 10" id="KW-0285">Flavoprotein</keyword>
<evidence type="ECO:0000256" key="6">
    <source>
        <dbReference type="ARBA" id="ARBA00022967"/>
    </source>
</evidence>
<feature type="transmembrane region" description="Helical" evidence="10">
    <location>
        <begin position="257"/>
        <end position="275"/>
    </location>
</feature>
<feature type="transmembrane region" description="Helical" evidence="10">
    <location>
        <begin position="99"/>
        <end position="117"/>
    </location>
</feature>
<feature type="transmembrane region" description="Helical" evidence="10">
    <location>
        <begin position="21"/>
        <end position="41"/>
    </location>
</feature>
<keyword evidence="10" id="KW-0997">Cell inner membrane</keyword>
<dbReference type="HAMAP" id="MF_00462">
    <property type="entry name" value="RsxD_RnfD"/>
    <property type="match status" value="1"/>
</dbReference>
<accession>A0ABM9NG97</accession>
<dbReference type="EMBL" id="OZ026884">
    <property type="protein sequence ID" value="CAL1239527.1"/>
    <property type="molecule type" value="Genomic_DNA"/>
</dbReference>
<comment type="similarity">
    <text evidence="10">Belongs to the NqrB/RnfD family.</text>
</comment>
<dbReference type="EC" id="7.-.-.-" evidence="10"/>
<dbReference type="PANTHER" id="PTHR30578">
    <property type="entry name" value="ELECTRON TRANSPORT COMPLEX PROTEIN RNFD"/>
    <property type="match status" value="1"/>
</dbReference>
<keyword evidence="8 10" id="KW-1133">Transmembrane helix</keyword>
<evidence type="ECO:0000256" key="7">
    <source>
        <dbReference type="ARBA" id="ARBA00022982"/>
    </source>
</evidence>
<feature type="modified residue" description="FMN phosphoryl threonine" evidence="10">
    <location>
        <position position="183"/>
    </location>
</feature>
<evidence type="ECO:0000256" key="4">
    <source>
        <dbReference type="ARBA" id="ARBA00022643"/>
    </source>
</evidence>
<keyword evidence="9 10" id="KW-0472">Membrane</keyword>